<dbReference type="PANTHER" id="PTHR46066:SF2">
    <property type="entry name" value="CHITINASE DOMAIN-CONTAINING PROTEIN 1"/>
    <property type="match status" value="1"/>
</dbReference>
<evidence type="ECO:0000259" key="4">
    <source>
        <dbReference type="PROSITE" id="PS51910"/>
    </source>
</evidence>
<dbReference type="InterPro" id="IPR029070">
    <property type="entry name" value="Chitinase_insertion_sf"/>
</dbReference>
<evidence type="ECO:0000256" key="3">
    <source>
        <dbReference type="SAM" id="SignalP"/>
    </source>
</evidence>
<feature type="signal peptide" evidence="3">
    <location>
        <begin position="1"/>
        <end position="26"/>
    </location>
</feature>
<protein>
    <recommendedName>
        <fullName evidence="2">Chitinase domain-containing protein 1</fullName>
    </recommendedName>
</protein>
<dbReference type="InterPro" id="IPR017853">
    <property type="entry name" value="GH"/>
</dbReference>
<evidence type="ECO:0000313" key="5">
    <source>
        <dbReference type="EMBL" id="POM76243.1"/>
    </source>
</evidence>
<comment type="similarity">
    <text evidence="1">Belongs to the glycosyl hydrolase 18 family.</text>
</comment>
<evidence type="ECO:0000256" key="1">
    <source>
        <dbReference type="ARBA" id="ARBA00009336"/>
    </source>
</evidence>
<dbReference type="SMART" id="SM00636">
    <property type="entry name" value="Glyco_18"/>
    <property type="match status" value="1"/>
</dbReference>
<keyword evidence="6" id="KW-1185">Reference proteome</keyword>
<dbReference type="AlphaFoldDB" id="A0A2P4YEM4"/>
<dbReference type="Gene3D" id="3.20.20.80">
    <property type="entry name" value="Glycosidases"/>
    <property type="match status" value="1"/>
</dbReference>
<dbReference type="OrthoDB" id="10254444at2759"/>
<dbReference type="Gene3D" id="3.10.50.10">
    <property type="match status" value="1"/>
</dbReference>
<dbReference type="EMBL" id="NCKW01003490">
    <property type="protein sequence ID" value="POM76243.1"/>
    <property type="molecule type" value="Genomic_DNA"/>
</dbReference>
<evidence type="ECO:0000313" key="6">
    <source>
        <dbReference type="Proteomes" id="UP000237271"/>
    </source>
</evidence>
<dbReference type="GO" id="GO:0008061">
    <property type="term" value="F:chitin binding"/>
    <property type="evidence" value="ECO:0007669"/>
    <property type="project" value="InterPro"/>
</dbReference>
<dbReference type="InterPro" id="IPR001223">
    <property type="entry name" value="Glyco_hydro18_cat"/>
</dbReference>
<accession>A0A2P4YEM4</accession>
<gene>
    <name evidence="5" type="ORF">PHPALM_6539</name>
</gene>
<sequence>MTSTVLIALAVCFLTSVLVLDHGAYAWGIDDDVDEVEEDDDGFDFVSSDLDFVKHEDLVEVQCNGKECAAEGSGDVPSVLVRGLVTTKVKPKLILQEHARAATNVEKQFRGETLGYVTPWNSRGYDWAKQFRTKFTYISPVWLQIREDPDHVPIITGTHDIDRQWVRDVKYGVEGEGQQEEGPAVVPRVVYERNRLSSEDVPIIIEKMLALTDEHDFDGIVFEIPIMEGTVDILQQVARAFRAADKLLILVMSRSTNDGELPVTHELFAELAPLVHRFSMNAYDFSAPGPNAPYPWLKKTLEKMSPMERQRILMGLPFYGYDNAGQCWDIADLHYSYFDTNLFVVFWTIDAITGSTYIQSLKENKVSKIRWDATAHECQHAYASAETGSHHVVFFPCLQFLQDRLKLYKKSGVGVAIWELGQGLDYFYDLL</sequence>
<dbReference type="Proteomes" id="UP000237271">
    <property type="component" value="Unassembled WGS sequence"/>
</dbReference>
<dbReference type="GO" id="GO:0005975">
    <property type="term" value="P:carbohydrate metabolic process"/>
    <property type="evidence" value="ECO:0007669"/>
    <property type="project" value="InterPro"/>
</dbReference>
<dbReference type="SUPFAM" id="SSF51445">
    <property type="entry name" value="(Trans)glycosidases"/>
    <property type="match status" value="1"/>
</dbReference>
<name>A0A2P4YEM4_9STRA</name>
<organism evidence="5 6">
    <name type="scientific">Phytophthora palmivora</name>
    <dbReference type="NCBI Taxonomy" id="4796"/>
    <lineage>
        <taxon>Eukaryota</taxon>
        <taxon>Sar</taxon>
        <taxon>Stramenopiles</taxon>
        <taxon>Oomycota</taxon>
        <taxon>Peronosporomycetes</taxon>
        <taxon>Peronosporales</taxon>
        <taxon>Peronosporaceae</taxon>
        <taxon>Phytophthora</taxon>
    </lineage>
</organism>
<reference evidence="5 6" key="1">
    <citation type="journal article" date="2017" name="Genome Biol. Evol.">
        <title>Phytophthora megakarya and P. palmivora, closely related causal agents of cacao black pod rot, underwent increases in genome sizes and gene numbers by different mechanisms.</title>
        <authorList>
            <person name="Ali S.S."/>
            <person name="Shao J."/>
            <person name="Lary D.J."/>
            <person name="Kronmiller B."/>
            <person name="Shen D."/>
            <person name="Strem M.D."/>
            <person name="Amoako-Attah I."/>
            <person name="Akrofi A.Y."/>
            <person name="Begoude B.A."/>
            <person name="Ten Hoopen G.M."/>
            <person name="Coulibaly K."/>
            <person name="Kebe B.I."/>
            <person name="Melnick R.L."/>
            <person name="Guiltinan M.J."/>
            <person name="Tyler B.M."/>
            <person name="Meinhardt L.W."/>
            <person name="Bailey B.A."/>
        </authorList>
    </citation>
    <scope>NUCLEOTIDE SEQUENCE [LARGE SCALE GENOMIC DNA]</scope>
    <source>
        <strain evidence="6">sbr112.9</strain>
    </source>
</reference>
<dbReference type="PROSITE" id="PS51910">
    <property type="entry name" value="GH18_2"/>
    <property type="match status" value="1"/>
</dbReference>
<dbReference type="GO" id="GO:0012505">
    <property type="term" value="C:endomembrane system"/>
    <property type="evidence" value="ECO:0007669"/>
    <property type="project" value="TreeGrafter"/>
</dbReference>
<proteinExistence type="inferred from homology"/>
<dbReference type="GO" id="GO:0070492">
    <property type="term" value="F:oligosaccharide binding"/>
    <property type="evidence" value="ECO:0007669"/>
    <property type="project" value="TreeGrafter"/>
</dbReference>
<dbReference type="PANTHER" id="PTHR46066">
    <property type="entry name" value="CHITINASE DOMAIN-CONTAINING PROTEIN 1 FAMILY MEMBER"/>
    <property type="match status" value="1"/>
</dbReference>
<comment type="caution">
    <text evidence="5">The sequence shown here is derived from an EMBL/GenBank/DDBJ whole genome shotgun (WGS) entry which is preliminary data.</text>
</comment>
<keyword evidence="3" id="KW-0732">Signal</keyword>
<feature type="domain" description="GH18" evidence="4">
    <location>
        <begin position="111"/>
        <end position="431"/>
    </location>
</feature>
<evidence type="ECO:0000256" key="2">
    <source>
        <dbReference type="ARBA" id="ARBA00040976"/>
    </source>
</evidence>
<dbReference type="InterPro" id="IPR011583">
    <property type="entry name" value="Chitinase_II/V-like_cat"/>
</dbReference>
<feature type="chain" id="PRO_5015174751" description="Chitinase domain-containing protein 1" evidence="3">
    <location>
        <begin position="27"/>
        <end position="431"/>
    </location>
</feature>